<reference evidence="10" key="2">
    <citation type="submission" date="2021-04" db="EMBL/GenBank/DDBJ databases">
        <title>Genome-wide patterns of bracovirus chromosomal integration into multiple host tissues during parasitism.</title>
        <authorList>
            <person name="Chebbi M.A.C."/>
        </authorList>
    </citation>
    <scope>NUCLEOTIDE SEQUENCE</scope>
    <source>
        <tissue evidence="10">Whole body</tissue>
    </source>
</reference>
<reference evidence="10" key="1">
    <citation type="submission" date="2020-03" db="EMBL/GenBank/DDBJ databases">
        <authorList>
            <person name="Chebbi M.A."/>
            <person name="Drezen J.M."/>
        </authorList>
    </citation>
    <scope>NUCLEOTIDE SEQUENCE</scope>
    <source>
        <tissue evidence="10">Whole body</tissue>
    </source>
</reference>
<dbReference type="Pfam" id="PF00561">
    <property type="entry name" value="Abhydrolase_1"/>
    <property type="match status" value="1"/>
</dbReference>
<comment type="caution">
    <text evidence="10">The sequence shown here is derived from an EMBL/GenBank/DDBJ whole genome shotgun (WGS) entry which is preliminary data.</text>
</comment>
<gene>
    <name evidence="10" type="ORF">G9C98_006921</name>
</gene>
<evidence type="ECO:0000256" key="6">
    <source>
        <dbReference type="PIRNR" id="PIRNR000862"/>
    </source>
</evidence>
<dbReference type="AlphaFoldDB" id="A0A8J5UTF4"/>
<evidence type="ECO:0000313" key="11">
    <source>
        <dbReference type="Proteomes" id="UP000729913"/>
    </source>
</evidence>
<feature type="domain" description="AB hydrolase-1" evidence="8">
    <location>
        <begin position="92"/>
        <end position="349"/>
    </location>
</feature>
<evidence type="ECO:0000256" key="5">
    <source>
        <dbReference type="ARBA" id="ARBA00023180"/>
    </source>
</evidence>
<evidence type="ECO:0000259" key="9">
    <source>
        <dbReference type="Pfam" id="PF04083"/>
    </source>
</evidence>
<dbReference type="EMBL" id="JAAOIC020000060">
    <property type="protein sequence ID" value="KAG8035475.1"/>
    <property type="molecule type" value="Genomic_DNA"/>
</dbReference>
<keyword evidence="7" id="KW-1133">Transmembrane helix</keyword>
<evidence type="ECO:0000256" key="3">
    <source>
        <dbReference type="ARBA" id="ARBA00022963"/>
    </source>
</evidence>
<dbReference type="PIRSF" id="PIRSF000862">
    <property type="entry name" value="Steryl_ester_lip"/>
    <property type="match status" value="1"/>
</dbReference>
<name>A0A8J5UTF4_9HYME</name>
<evidence type="ECO:0000256" key="2">
    <source>
        <dbReference type="ARBA" id="ARBA00022729"/>
    </source>
</evidence>
<keyword evidence="3 6" id="KW-0442">Lipid degradation</keyword>
<protein>
    <recommendedName>
        <fullName evidence="6">Lipase</fullName>
    </recommendedName>
</protein>
<evidence type="ECO:0000256" key="1">
    <source>
        <dbReference type="ARBA" id="ARBA00010701"/>
    </source>
</evidence>
<keyword evidence="4" id="KW-0443">Lipid metabolism</keyword>
<feature type="transmembrane region" description="Helical" evidence="7">
    <location>
        <begin position="6"/>
        <end position="26"/>
    </location>
</feature>
<evidence type="ECO:0000259" key="8">
    <source>
        <dbReference type="Pfam" id="PF00561"/>
    </source>
</evidence>
<keyword evidence="5" id="KW-0325">Glycoprotein</keyword>
<evidence type="ECO:0000313" key="10">
    <source>
        <dbReference type="EMBL" id="KAG8035475.1"/>
    </source>
</evidence>
<keyword evidence="11" id="KW-1185">Reference proteome</keyword>
<dbReference type="PANTHER" id="PTHR11005">
    <property type="entry name" value="LYSOSOMAL ACID LIPASE-RELATED"/>
    <property type="match status" value="1"/>
</dbReference>
<keyword evidence="2" id="KW-0732">Signal</keyword>
<dbReference type="InterPro" id="IPR006693">
    <property type="entry name" value="AB_hydrolase_lipase"/>
</dbReference>
<evidence type="ECO:0000256" key="7">
    <source>
        <dbReference type="SAM" id="Phobius"/>
    </source>
</evidence>
<dbReference type="OrthoDB" id="9974421at2759"/>
<dbReference type="Proteomes" id="UP000729913">
    <property type="component" value="Unassembled WGS sequence"/>
</dbReference>
<comment type="similarity">
    <text evidence="1 6">Belongs to the AB hydrolase superfamily. Lipase family.</text>
</comment>
<sequence>MYCDNYLIQLIMLSIITNFTLALSVIDVITFFPNSFADVPLTLNDNVIDYNPDVDLPAEDMIKRAGYPAEVHVITTDDGYLLSLHRIPGKPAYLLSDAGYDVWLGNIRGNTYSRAHINLSPQDSQFWNFSFHEMGIYDVPAAVSYIVEKTNMSLVYIGHSMGTTMGYVMASERPEIAEKIKVMISLAPIGFMSHLKSPVRIVAPFANDIKTKLLERDGYYGETHNVTTEDGFILNLHRIPGKLNSTPTLLNPILSNYPAGTSFKNLIHFSQDVEFNVFAKYDYGEEENVKIYNSSKPTDYDLSKVTSPTALIYSEADWYSNPTDVEALFDLLPNIIDVHIVDHPKFTHMDFLWAIDAKSLVYDHVIDLVKKFSDQGLKNDNNFSGN</sequence>
<dbReference type="GO" id="GO:0016042">
    <property type="term" value="P:lipid catabolic process"/>
    <property type="evidence" value="ECO:0007669"/>
    <property type="project" value="UniProtKB-KW"/>
</dbReference>
<dbReference type="InterPro" id="IPR000073">
    <property type="entry name" value="AB_hydrolase_1"/>
</dbReference>
<dbReference type="InterPro" id="IPR025483">
    <property type="entry name" value="Lipase_euk"/>
</dbReference>
<keyword evidence="7" id="KW-0472">Membrane</keyword>
<accession>A0A8J5UTF4</accession>
<organism evidence="10 11">
    <name type="scientific">Cotesia typhae</name>
    <dbReference type="NCBI Taxonomy" id="2053667"/>
    <lineage>
        <taxon>Eukaryota</taxon>
        <taxon>Metazoa</taxon>
        <taxon>Ecdysozoa</taxon>
        <taxon>Arthropoda</taxon>
        <taxon>Hexapoda</taxon>
        <taxon>Insecta</taxon>
        <taxon>Pterygota</taxon>
        <taxon>Neoptera</taxon>
        <taxon>Endopterygota</taxon>
        <taxon>Hymenoptera</taxon>
        <taxon>Apocrita</taxon>
        <taxon>Ichneumonoidea</taxon>
        <taxon>Braconidae</taxon>
        <taxon>Microgastrinae</taxon>
        <taxon>Cotesia</taxon>
    </lineage>
</organism>
<keyword evidence="6" id="KW-0378">Hydrolase</keyword>
<keyword evidence="7" id="KW-0812">Transmembrane</keyword>
<feature type="domain" description="Partial AB-hydrolase lipase" evidence="9">
    <location>
        <begin position="59"/>
        <end position="91"/>
    </location>
</feature>
<proteinExistence type="inferred from homology"/>
<dbReference type="Pfam" id="PF04083">
    <property type="entry name" value="Abhydro_lipase"/>
    <property type="match status" value="1"/>
</dbReference>
<evidence type="ECO:0000256" key="4">
    <source>
        <dbReference type="ARBA" id="ARBA00023098"/>
    </source>
</evidence>